<dbReference type="PANTHER" id="PTHR40278">
    <property type="entry name" value="DNA UTILIZATION PROTEIN HOFN"/>
    <property type="match status" value="1"/>
</dbReference>
<dbReference type="EMBL" id="MFIQ01000016">
    <property type="protein sequence ID" value="OGF93485.1"/>
    <property type="molecule type" value="Genomic_DNA"/>
</dbReference>
<protein>
    <submittedName>
        <fullName evidence="2">Uncharacterized protein</fullName>
    </submittedName>
</protein>
<sequence length="179" mass="19843">MINLLPYEDKKEVEREGLRRFVIVAVFSLSSVFLVCILLMMPVYISSYQESSNLKREEDLLKQGTTAEKITEVTNEINKINAELSIIESSAKSASKLNIFKKILSLTPGGVKINNLSFAGQGVSGQGKISLQGRAGTRESLLGFQKNLNDSGLFKKVDFPVSNILKKNDIDFVINLDLK</sequence>
<keyword evidence="1" id="KW-0812">Transmembrane</keyword>
<comment type="caution">
    <text evidence="2">The sequence shown here is derived from an EMBL/GenBank/DDBJ whole genome shotgun (WGS) entry which is preliminary data.</text>
</comment>
<proteinExistence type="predicted"/>
<reference evidence="2 3" key="1">
    <citation type="journal article" date="2016" name="Nat. Commun.">
        <title>Thousands of microbial genomes shed light on interconnected biogeochemical processes in an aquifer system.</title>
        <authorList>
            <person name="Anantharaman K."/>
            <person name="Brown C.T."/>
            <person name="Hug L.A."/>
            <person name="Sharon I."/>
            <person name="Castelle C.J."/>
            <person name="Probst A.J."/>
            <person name="Thomas B.C."/>
            <person name="Singh A."/>
            <person name="Wilkins M.J."/>
            <person name="Karaoz U."/>
            <person name="Brodie E.L."/>
            <person name="Williams K.H."/>
            <person name="Hubbard S.S."/>
            <person name="Banfield J.F."/>
        </authorList>
    </citation>
    <scope>NUCLEOTIDE SEQUENCE [LARGE SCALE GENOMIC DNA]</scope>
</reference>
<gene>
    <name evidence="2" type="ORF">A3G54_01020</name>
</gene>
<feature type="transmembrane region" description="Helical" evidence="1">
    <location>
        <begin position="21"/>
        <end position="45"/>
    </location>
</feature>
<evidence type="ECO:0000256" key="1">
    <source>
        <dbReference type="SAM" id="Phobius"/>
    </source>
</evidence>
<evidence type="ECO:0000313" key="3">
    <source>
        <dbReference type="Proteomes" id="UP000178894"/>
    </source>
</evidence>
<dbReference type="STRING" id="1798364.A3G54_01020"/>
<dbReference type="InterPro" id="IPR052534">
    <property type="entry name" value="Extracell_DNA_Util/SecSys_Comp"/>
</dbReference>
<dbReference type="AlphaFoldDB" id="A0A1F5XZZ1"/>
<dbReference type="Pfam" id="PF05137">
    <property type="entry name" value="PilN"/>
    <property type="match status" value="1"/>
</dbReference>
<organism evidence="2 3">
    <name type="scientific">Candidatus Giovannonibacteria bacterium RIFCSPLOWO2_12_FULL_44_15</name>
    <dbReference type="NCBI Taxonomy" id="1798364"/>
    <lineage>
        <taxon>Bacteria</taxon>
        <taxon>Candidatus Giovannoniibacteriota</taxon>
    </lineage>
</organism>
<keyword evidence="1" id="KW-1133">Transmembrane helix</keyword>
<evidence type="ECO:0000313" key="2">
    <source>
        <dbReference type="EMBL" id="OGF93485.1"/>
    </source>
</evidence>
<dbReference type="PANTHER" id="PTHR40278:SF1">
    <property type="entry name" value="DNA UTILIZATION PROTEIN HOFN"/>
    <property type="match status" value="1"/>
</dbReference>
<accession>A0A1F5XZZ1</accession>
<dbReference type="InterPro" id="IPR007813">
    <property type="entry name" value="PilN"/>
</dbReference>
<name>A0A1F5XZZ1_9BACT</name>
<keyword evidence="1" id="KW-0472">Membrane</keyword>
<dbReference type="Proteomes" id="UP000178894">
    <property type="component" value="Unassembled WGS sequence"/>
</dbReference>